<dbReference type="InterPro" id="IPR036264">
    <property type="entry name" value="Bact_exopeptidase_dim_dom"/>
</dbReference>
<evidence type="ECO:0000256" key="4">
    <source>
        <dbReference type="ARBA" id="ARBA00022833"/>
    </source>
</evidence>
<dbReference type="GO" id="GO:0046872">
    <property type="term" value="F:metal ion binding"/>
    <property type="evidence" value="ECO:0007669"/>
    <property type="project" value="UniProtKB-KW"/>
</dbReference>
<sequence length="425" mass="45580">MTARDNMNPIETTLTQFIDQHRPQQEAFLAELVKVPSDNPAGDCDAHGKRAKELLEGLGFTVEAHKVPDEQVKAAGMISATNLIVRKQFGTGGPVIAMNAHGDVVPPGLGWTKDPYGGEIVDSADSEHGPVMYGRGVAVSKSDFATYTYAVLALMEAEKQGAKINGAVELQFTYDEETGGDIGPKFLLDNNLSKADYAISAGFSYGITSSHNGCLHVEVTVKGKQGHAAMPHTGVDAIEAATHILQAIYGLRAELATRKSKVPGIDTATLNVGLIKGGINTNVVPDLVTFRVDRRMIPEEIGFDAEGEIRAVVEKAAKDRPGIEVKVERIILAEPLSELPGVEKLIGALKSRAESVFGVEIPVQGVPLYTDARHYTKRGIPTVLYGAGPRTLMEARGHNSDENLRLNDLNRATKVVALALSDLMQ</sequence>
<evidence type="ECO:0000256" key="2">
    <source>
        <dbReference type="ARBA" id="ARBA00022723"/>
    </source>
</evidence>
<comment type="cofactor">
    <cofactor evidence="1">
        <name>Zn(2+)</name>
        <dbReference type="ChEBI" id="CHEBI:29105"/>
    </cofactor>
</comment>
<dbReference type="InterPro" id="IPR011650">
    <property type="entry name" value="Peptidase_M20_dimer"/>
</dbReference>
<keyword evidence="3" id="KW-0378">Hydrolase</keyword>
<dbReference type="PROSITE" id="PS00758">
    <property type="entry name" value="ARGE_DAPE_CPG2_1"/>
    <property type="match status" value="1"/>
</dbReference>
<dbReference type="GO" id="GO:0016787">
    <property type="term" value="F:hydrolase activity"/>
    <property type="evidence" value="ECO:0007669"/>
    <property type="project" value="UniProtKB-KW"/>
</dbReference>
<evidence type="ECO:0000256" key="3">
    <source>
        <dbReference type="ARBA" id="ARBA00022801"/>
    </source>
</evidence>
<dbReference type="InterPro" id="IPR001261">
    <property type="entry name" value="ArgE/DapE_CS"/>
</dbReference>
<dbReference type="AlphaFoldDB" id="A0A142JE08"/>
<dbReference type="Proteomes" id="UP000075238">
    <property type="component" value="Chromosome 1"/>
</dbReference>
<dbReference type="STRING" id="1796606.A2G96_00370"/>
<dbReference type="PANTHER" id="PTHR43808">
    <property type="entry name" value="ACETYLORNITHINE DEACETYLASE"/>
    <property type="match status" value="1"/>
</dbReference>
<evidence type="ECO:0000256" key="1">
    <source>
        <dbReference type="ARBA" id="ARBA00001947"/>
    </source>
</evidence>
<proteinExistence type="predicted"/>
<dbReference type="EMBL" id="CP014844">
    <property type="protein sequence ID" value="AMR76320.1"/>
    <property type="molecule type" value="Genomic_DNA"/>
</dbReference>
<name>A0A142JE08_9BURK</name>
<keyword evidence="7" id="KW-1185">Reference proteome</keyword>
<organism evidence="6 7">
    <name type="scientific">Cupriavidus nantongensis</name>
    <dbReference type="NCBI Taxonomy" id="1796606"/>
    <lineage>
        <taxon>Bacteria</taxon>
        <taxon>Pseudomonadati</taxon>
        <taxon>Pseudomonadota</taxon>
        <taxon>Betaproteobacteria</taxon>
        <taxon>Burkholderiales</taxon>
        <taxon>Burkholderiaceae</taxon>
        <taxon>Cupriavidus</taxon>
    </lineage>
</organism>
<dbReference type="OrthoDB" id="7055905at2"/>
<evidence type="ECO:0000313" key="6">
    <source>
        <dbReference type="EMBL" id="AMR76320.1"/>
    </source>
</evidence>
<dbReference type="InterPro" id="IPR050072">
    <property type="entry name" value="Peptidase_M20A"/>
</dbReference>
<dbReference type="RefSeq" id="WP_062795764.1">
    <property type="nucleotide sequence ID" value="NZ_CP014844.1"/>
</dbReference>
<dbReference type="Gene3D" id="3.40.630.10">
    <property type="entry name" value="Zn peptidases"/>
    <property type="match status" value="1"/>
</dbReference>
<keyword evidence="4" id="KW-0862">Zinc</keyword>
<feature type="domain" description="Peptidase M20 dimerisation" evidence="5">
    <location>
        <begin position="210"/>
        <end position="319"/>
    </location>
</feature>
<dbReference type="SUPFAM" id="SSF53187">
    <property type="entry name" value="Zn-dependent exopeptidases"/>
    <property type="match status" value="1"/>
</dbReference>
<dbReference type="SUPFAM" id="SSF55031">
    <property type="entry name" value="Bacterial exopeptidase dimerisation domain"/>
    <property type="match status" value="1"/>
</dbReference>
<accession>A0A142JE08</accession>
<dbReference type="KEGG" id="cnan:A2G96_00370"/>
<evidence type="ECO:0000259" key="5">
    <source>
        <dbReference type="Pfam" id="PF07687"/>
    </source>
</evidence>
<dbReference type="Pfam" id="PF07687">
    <property type="entry name" value="M20_dimer"/>
    <property type="match status" value="1"/>
</dbReference>
<dbReference type="InterPro" id="IPR002933">
    <property type="entry name" value="Peptidase_M20"/>
</dbReference>
<keyword evidence="2" id="KW-0479">Metal-binding</keyword>
<evidence type="ECO:0000313" key="7">
    <source>
        <dbReference type="Proteomes" id="UP000075238"/>
    </source>
</evidence>
<protein>
    <submittedName>
        <fullName evidence="6">Peptidase M20</fullName>
    </submittedName>
</protein>
<dbReference type="Pfam" id="PF01546">
    <property type="entry name" value="Peptidase_M20"/>
    <property type="match status" value="1"/>
</dbReference>
<dbReference type="Gene3D" id="3.30.70.360">
    <property type="match status" value="1"/>
</dbReference>
<reference evidence="6 7" key="1">
    <citation type="submission" date="2016-03" db="EMBL/GenBank/DDBJ databases">
        <title>Complete genome sequence of a novel chlorpyrifos degrading bacterium, Cupriavidus nantongensis sp. X1.</title>
        <authorList>
            <person name="Fang L."/>
        </authorList>
    </citation>
    <scope>NUCLEOTIDE SEQUENCE [LARGE SCALE GENOMIC DNA]</scope>
    <source>
        <strain evidence="6 7">X1</strain>
    </source>
</reference>
<gene>
    <name evidence="6" type="ORF">A2G96_00370</name>
</gene>